<name>A0ABS7H598_9HYPH</name>
<evidence type="ECO:0000313" key="3">
    <source>
        <dbReference type="Proteomes" id="UP000757604"/>
    </source>
</evidence>
<reference evidence="2 3" key="1">
    <citation type="journal article" date="2021" name="MBio">
        <title>Poor Competitiveness of Bradyrhizobium in Pigeon Pea Root Colonization in Indian Soils.</title>
        <authorList>
            <person name="Chalasani D."/>
            <person name="Basu A."/>
            <person name="Pullabhotla S.V.S.R.N."/>
            <person name="Jorrin B."/>
            <person name="Neal A.L."/>
            <person name="Poole P.S."/>
            <person name="Podile A.R."/>
            <person name="Tkacz A."/>
        </authorList>
    </citation>
    <scope>NUCLEOTIDE SEQUENCE [LARGE SCALE GENOMIC DNA]</scope>
    <source>
        <strain evidence="2 3">HU44</strain>
    </source>
</reference>
<evidence type="ECO:0008006" key="4">
    <source>
        <dbReference type="Google" id="ProtNLM"/>
    </source>
</evidence>
<dbReference type="EMBL" id="JAEUAO010000001">
    <property type="protein sequence ID" value="MBW9061951.1"/>
    <property type="molecule type" value="Genomic_DNA"/>
</dbReference>
<keyword evidence="1" id="KW-0812">Transmembrane</keyword>
<dbReference type="Proteomes" id="UP000757604">
    <property type="component" value="Unassembled WGS sequence"/>
</dbReference>
<proteinExistence type="predicted"/>
<feature type="transmembrane region" description="Helical" evidence="1">
    <location>
        <begin position="15"/>
        <end position="33"/>
    </location>
</feature>
<feature type="transmembrane region" description="Helical" evidence="1">
    <location>
        <begin position="94"/>
        <end position="111"/>
    </location>
</feature>
<evidence type="ECO:0000313" key="2">
    <source>
        <dbReference type="EMBL" id="MBW9061951.1"/>
    </source>
</evidence>
<gene>
    <name evidence="2" type="ORF">JNB71_01345</name>
</gene>
<comment type="caution">
    <text evidence="2">The sequence shown here is derived from an EMBL/GenBank/DDBJ whole genome shotgun (WGS) entry which is preliminary data.</text>
</comment>
<protein>
    <recommendedName>
        <fullName evidence="4">HPP family protein</fullName>
    </recommendedName>
</protein>
<dbReference type="RefSeq" id="WP_220370052.1">
    <property type="nucleotide sequence ID" value="NZ_JAEUAO010000001.1"/>
</dbReference>
<feature type="transmembrane region" description="Helical" evidence="1">
    <location>
        <begin position="64"/>
        <end position="82"/>
    </location>
</feature>
<keyword evidence="1" id="KW-0472">Membrane</keyword>
<feature type="transmembrane region" description="Helical" evidence="1">
    <location>
        <begin position="131"/>
        <end position="155"/>
    </location>
</feature>
<evidence type="ECO:0000256" key="1">
    <source>
        <dbReference type="SAM" id="Phobius"/>
    </source>
</evidence>
<keyword evidence="3" id="KW-1185">Reference proteome</keyword>
<sequence length="166" mass="17736">MRAVVLTFVRLGPTFVYAAGMLFAASIILLAAFPGNPSSWALYLTLLPVLRRPAFVLLDLPGVEVWHVIAALASVAACGVYFAAQPKRFIRARFCHAHVALLALIFANTGAHSPQAVGLGPTLPGAYHWSLPIPATLLGTALVALVALACLSIHAEIIRRIRIRHS</sequence>
<accession>A0ABS7H598</accession>
<keyword evidence="1" id="KW-1133">Transmembrane helix</keyword>
<organism evidence="2 3">
    <name type="scientific">Rhizobium herbae</name>
    <dbReference type="NCBI Taxonomy" id="508661"/>
    <lineage>
        <taxon>Bacteria</taxon>
        <taxon>Pseudomonadati</taxon>
        <taxon>Pseudomonadota</taxon>
        <taxon>Alphaproteobacteria</taxon>
        <taxon>Hyphomicrobiales</taxon>
        <taxon>Rhizobiaceae</taxon>
        <taxon>Rhizobium/Agrobacterium group</taxon>
        <taxon>Rhizobium</taxon>
    </lineage>
</organism>